<accession>A0ABT9FY27</accession>
<dbReference type="SUPFAM" id="SSF55008">
    <property type="entry name" value="HMA, heavy metal-associated domain"/>
    <property type="match status" value="2"/>
</dbReference>
<feature type="transmembrane region" description="Helical" evidence="16">
    <location>
        <begin position="417"/>
        <end position="438"/>
    </location>
</feature>
<dbReference type="PROSITE" id="PS01229">
    <property type="entry name" value="COF_2"/>
    <property type="match status" value="1"/>
</dbReference>
<keyword evidence="12 16" id="KW-1133">Transmembrane helix</keyword>
<dbReference type="NCBIfam" id="TIGR01525">
    <property type="entry name" value="ATPase-IB_hvy"/>
    <property type="match status" value="1"/>
</dbReference>
<evidence type="ECO:0000256" key="13">
    <source>
        <dbReference type="ARBA" id="ARBA00023008"/>
    </source>
</evidence>
<evidence type="ECO:0000256" key="16">
    <source>
        <dbReference type="RuleBase" id="RU362081"/>
    </source>
</evidence>
<dbReference type="InterPro" id="IPR023214">
    <property type="entry name" value="HAD_sf"/>
</dbReference>
<reference evidence="18 19" key="1">
    <citation type="submission" date="2023-08" db="EMBL/GenBank/DDBJ databases">
        <authorList>
            <person name="Roldan D.M."/>
            <person name="Menes R.J."/>
        </authorList>
    </citation>
    <scope>NUCLEOTIDE SEQUENCE [LARGE SCALE GENOMIC DNA]</scope>
    <source>
        <strain evidence="18 19">CCM 2812</strain>
    </source>
</reference>
<evidence type="ECO:0000313" key="18">
    <source>
        <dbReference type="EMBL" id="MDP4299127.1"/>
    </source>
</evidence>
<evidence type="ECO:0000256" key="3">
    <source>
        <dbReference type="ARBA" id="ARBA00022448"/>
    </source>
</evidence>
<feature type="transmembrane region" description="Helical" evidence="16">
    <location>
        <begin position="206"/>
        <end position="224"/>
    </location>
</feature>
<dbReference type="EMBL" id="JAUZEE010000001">
    <property type="protein sequence ID" value="MDP4299127.1"/>
    <property type="molecule type" value="Genomic_DNA"/>
</dbReference>
<dbReference type="InterPro" id="IPR017969">
    <property type="entry name" value="Heavy-metal-associated_CS"/>
</dbReference>
<comment type="caution">
    <text evidence="18">The sequence shown here is derived from an EMBL/GenBank/DDBJ whole genome shotgun (WGS) entry which is preliminary data.</text>
</comment>
<gene>
    <name evidence="18" type="ORF">Q8X39_00630</name>
</gene>
<keyword evidence="16" id="KW-1003">Cell membrane</keyword>
<comment type="subcellular location">
    <subcellularLocation>
        <location evidence="16">Cell membrane</location>
    </subcellularLocation>
    <subcellularLocation>
        <location evidence="1">Endomembrane system</location>
        <topology evidence="1">Multi-pass membrane protein</topology>
    </subcellularLocation>
</comment>
<evidence type="ECO:0000259" key="17">
    <source>
        <dbReference type="PROSITE" id="PS50846"/>
    </source>
</evidence>
<dbReference type="SFLD" id="SFLDF00027">
    <property type="entry name" value="p-type_atpase"/>
    <property type="match status" value="1"/>
</dbReference>
<dbReference type="SUPFAM" id="SSF56784">
    <property type="entry name" value="HAD-like"/>
    <property type="match status" value="1"/>
</dbReference>
<keyword evidence="5 16" id="KW-0479">Metal-binding</keyword>
<dbReference type="CDD" id="cd00371">
    <property type="entry name" value="HMA"/>
    <property type="match status" value="2"/>
</dbReference>
<evidence type="ECO:0000256" key="5">
    <source>
        <dbReference type="ARBA" id="ARBA00022723"/>
    </source>
</evidence>
<dbReference type="InterPro" id="IPR018303">
    <property type="entry name" value="ATPase_P-typ_P_site"/>
</dbReference>
<feature type="domain" description="HMA" evidence="17">
    <location>
        <begin position="90"/>
        <end position="156"/>
    </location>
</feature>
<dbReference type="PRINTS" id="PR00119">
    <property type="entry name" value="CATATPASE"/>
</dbReference>
<keyword evidence="8" id="KW-0187">Copper transport</keyword>
<dbReference type="NCBIfam" id="TIGR00003">
    <property type="entry name" value="copper ion binding protein"/>
    <property type="match status" value="2"/>
</dbReference>
<evidence type="ECO:0000256" key="6">
    <source>
        <dbReference type="ARBA" id="ARBA00022737"/>
    </source>
</evidence>
<dbReference type="NCBIfam" id="TIGR01494">
    <property type="entry name" value="ATPase_P-type"/>
    <property type="match status" value="2"/>
</dbReference>
<evidence type="ECO:0000256" key="9">
    <source>
        <dbReference type="ARBA" id="ARBA00022840"/>
    </source>
</evidence>
<dbReference type="InterPro" id="IPR044492">
    <property type="entry name" value="P_typ_ATPase_HD_dom"/>
</dbReference>
<dbReference type="SUPFAM" id="SSF81653">
    <property type="entry name" value="Calcium ATPase, transduction domain A"/>
    <property type="match status" value="1"/>
</dbReference>
<keyword evidence="10" id="KW-0460">Magnesium</keyword>
<keyword evidence="9 16" id="KW-0067">ATP-binding</keyword>
<dbReference type="Gene3D" id="3.30.70.100">
    <property type="match status" value="2"/>
</dbReference>
<name>A0ABT9FY27_LEPDI</name>
<feature type="transmembrane region" description="Helical" evidence="16">
    <location>
        <begin position="777"/>
        <end position="796"/>
    </location>
</feature>
<dbReference type="InterPro" id="IPR027256">
    <property type="entry name" value="P-typ_ATPase_IB"/>
</dbReference>
<evidence type="ECO:0000256" key="8">
    <source>
        <dbReference type="ARBA" id="ARBA00022796"/>
    </source>
</evidence>
<dbReference type="RefSeq" id="WP_305747696.1">
    <property type="nucleotide sequence ID" value="NZ_JAUZEE010000001.1"/>
</dbReference>
<dbReference type="Pfam" id="PF00702">
    <property type="entry name" value="Hydrolase"/>
    <property type="match status" value="1"/>
</dbReference>
<feature type="transmembrane region" description="Helical" evidence="16">
    <location>
        <begin position="802"/>
        <end position="819"/>
    </location>
</feature>
<dbReference type="SFLD" id="SFLDG00002">
    <property type="entry name" value="C1.7:_P-type_atpase_like"/>
    <property type="match status" value="1"/>
</dbReference>
<feature type="transmembrane region" description="Helical" evidence="16">
    <location>
        <begin position="268"/>
        <end position="286"/>
    </location>
</feature>
<dbReference type="InterPro" id="IPR006121">
    <property type="entry name" value="HMA_dom"/>
</dbReference>
<keyword evidence="19" id="KW-1185">Reference proteome</keyword>
<evidence type="ECO:0000256" key="12">
    <source>
        <dbReference type="ARBA" id="ARBA00022989"/>
    </source>
</evidence>
<dbReference type="InterPro" id="IPR001757">
    <property type="entry name" value="P_typ_ATPase"/>
</dbReference>
<dbReference type="InterPro" id="IPR036163">
    <property type="entry name" value="HMA_dom_sf"/>
</dbReference>
<keyword evidence="3" id="KW-0813">Transport</keyword>
<proteinExistence type="inferred from homology"/>
<dbReference type="PANTHER" id="PTHR43520">
    <property type="entry name" value="ATP7, ISOFORM B"/>
    <property type="match status" value="1"/>
</dbReference>
<evidence type="ECO:0000256" key="4">
    <source>
        <dbReference type="ARBA" id="ARBA00022692"/>
    </source>
</evidence>
<keyword evidence="7 16" id="KW-0547">Nucleotide-binding</keyword>
<keyword evidence="14" id="KW-0406">Ion transport</keyword>
<dbReference type="InterPro" id="IPR008250">
    <property type="entry name" value="ATPase_P-typ_transduc_dom_A_sf"/>
</dbReference>
<dbReference type="PRINTS" id="PR00941">
    <property type="entry name" value="CDATPASE"/>
</dbReference>
<dbReference type="PROSITE" id="PS01047">
    <property type="entry name" value="HMA_1"/>
    <property type="match status" value="2"/>
</dbReference>
<dbReference type="SUPFAM" id="SSF81665">
    <property type="entry name" value="Calcium ATPase, transmembrane domain M"/>
    <property type="match status" value="1"/>
</dbReference>
<dbReference type="InterPro" id="IPR023299">
    <property type="entry name" value="ATPase_P-typ_cyto_dom_N"/>
</dbReference>
<dbReference type="InterPro" id="IPR059000">
    <property type="entry name" value="ATPase_P-type_domA"/>
</dbReference>
<evidence type="ECO:0000256" key="10">
    <source>
        <dbReference type="ARBA" id="ARBA00022842"/>
    </source>
</evidence>
<feature type="transmembrane region" description="Helical" evidence="16">
    <location>
        <begin position="236"/>
        <end position="256"/>
    </location>
</feature>
<dbReference type="PROSITE" id="PS50846">
    <property type="entry name" value="HMA_2"/>
    <property type="match status" value="2"/>
</dbReference>
<dbReference type="Pfam" id="PF00122">
    <property type="entry name" value="E1-E2_ATPase"/>
    <property type="match status" value="1"/>
</dbReference>
<keyword evidence="4 16" id="KW-0812">Transmembrane</keyword>
<evidence type="ECO:0000256" key="11">
    <source>
        <dbReference type="ARBA" id="ARBA00022967"/>
    </source>
</evidence>
<dbReference type="PROSITE" id="PS00154">
    <property type="entry name" value="ATPASE_E1_E2"/>
    <property type="match status" value="1"/>
</dbReference>
<keyword evidence="6" id="KW-0677">Repeat</keyword>
<dbReference type="Gene3D" id="3.40.50.1000">
    <property type="entry name" value="HAD superfamily/HAD-like"/>
    <property type="match status" value="1"/>
</dbReference>
<dbReference type="NCBIfam" id="TIGR01511">
    <property type="entry name" value="ATPase-IB1_Cu"/>
    <property type="match status" value="1"/>
</dbReference>
<feature type="domain" description="HMA" evidence="17">
    <location>
        <begin position="23"/>
        <end position="88"/>
    </location>
</feature>
<sequence length="831" mass="85498">MSTTAAAAPVVLSSRGPADAGGLRWSFVVEGMTCASCVARVEKALAKVDGVAEASVNLATETASVFAAPGVTLEALTAAVTRAGYAVPAREWRLQVEGMTCASCVGRVEKALRQVPGVRSAEVNLATEVATVSALPAMVDAARLLAAVRKAGYDAHVKDDAPGAAAEGEPKGPPLWPVLTAAALSLPLALPMVAMLWGGHWMLPGWLQWALATPVQFWLGARFYRAGWSALRAGSGNMDLLVAIGTSAGYGLSVWTLLGQPGAAMPELYFEGSAVVITLVLLGKWLEARARRQTSEAIRALNRLRPEVARLRLADGREVERPIAEVQVGDLVVVRPGERIAVDGRVIEGASHVDEAMLTGESLPVAKQAGDGVIGGSVNAEGLLLLHTTKVGAESTLARIVRLVESAQARKAPIQKLVDRISAVFVPVVMGIALLTLLGWGLGTGRWDTAILHAVAVLVIACPCALGLATPAAIMAGTGVAARHGVLIKDAEVLELAHRIDVVAFDKTGTLTVGRPTLLAQLAIDGDERALLQAAAALQAGSEHPLARAVSQAAADAGLPAATAPVDLRAVAGRGVSATVDGRPLQLGSRRWVEELGADLSPLRARAEAEQAQGRTVSWLVSSGGKADEHGPAGQGGVTLLGLLSFGDRLKPGAAEAVRELQAMGVRSVMLSGDNRGAAEAAGAQLGIADVRAEVLPEDKSRIVGELRAAGATVAMVGDGINDAPALAAAQVGIAMATGTDVAMHAAGITLMRGDPALVPAAIDIARRTQAKIRQNLFWAFAYNVVGIPLAAAGLLNPVLAGAAMAFSSLSVVSNALLLRRWRRAGGAAPD</sequence>
<evidence type="ECO:0000256" key="1">
    <source>
        <dbReference type="ARBA" id="ARBA00004127"/>
    </source>
</evidence>
<comment type="similarity">
    <text evidence="2 16">Belongs to the cation transport ATPase (P-type) (TC 3.A.3) family. Type IB subfamily.</text>
</comment>
<dbReference type="Pfam" id="PF00403">
    <property type="entry name" value="HMA"/>
    <property type="match status" value="2"/>
</dbReference>
<evidence type="ECO:0000256" key="2">
    <source>
        <dbReference type="ARBA" id="ARBA00006024"/>
    </source>
</evidence>
<evidence type="ECO:0000313" key="19">
    <source>
        <dbReference type="Proteomes" id="UP001235760"/>
    </source>
</evidence>
<dbReference type="SFLD" id="SFLDS00003">
    <property type="entry name" value="Haloacid_Dehalogenase"/>
    <property type="match status" value="1"/>
</dbReference>
<dbReference type="CDD" id="cd02094">
    <property type="entry name" value="P-type_ATPase_Cu-like"/>
    <property type="match status" value="1"/>
</dbReference>
<protein>
    <submittedName>
        <fullName evidence="18">Heavy metal translocating P-type ATPase</fullName>
    </submittedName>
</protein>
<keyword evidence="11" id="KW-1278">Translocase</keyword>
<keyword evidence="15 16" id="KW-0472">Membrane</keyword>
<evidence type="ECO:0000256" key="7">
    <source>
        <dbReference type="ARBA" id="ARBA00022741"/>
    </source>
</evidence>
<organism evidence="18 19">
    <name type="scientific">Leptothrix discophora</name>
    <dbReference type="NCBI Taxonomy" id="89"/>
    <lineage>
        <taxon>Bacteria</taxon>
        <taxon>Pseudomonadati</taxon>
        <taxon>Pseudomonadota</taxon>
        <taxon>Betaproteobacteria</taxon>
        <taxon>Burkholderiales</taxon>
        <taxon>Sphaerotilaceae</taxon>
        <taxon>Leptothrix</taxon>
    </lineage>
</organism>
<dbReference type="Gene3D" id="2.70.150.10">
    <property type="entry name" value="Calcium-transporting ATPase, cytoplasmic transduction domain A"/>
    <property type="match status" value="1"/>
</dbReference>
<evidence type="ECO:0000256" key="15">
    <source>
        <dbReference type="ARBA" id="ARBA00023136"/>
    </source>
</evidence>
<dbReference type="Gene3D" id="3.40.1110.10">
    <property type="entry name" value="Calcium-transporting ATPase, cytoplasmic domain N"/>
    <property type="match status" value="1"/>
</dbReference>
<keyword evidence="13" id="KW-0186">Copper</keyword>
<dbReference type="InterPro" id="IPR006122">
    <property type="entry name" value="HMA_Cu_ion-bd"/>
</dbReference>
<dbReference type="PANTHER" id="PTHR43520:SF8">
    <property type="entry name" value="P-TYPE CU(+) TRANSPORTER"/>
    <property type="match status" value="1"/>
</dbReference>
<evidence type="ECO:0000256" key="14">
    <source>
        <dbReference type="ARBA" id="ARBA00023065"/>
    </source>
</evidence>
<feature type="transmembrane region" description="Helical" evidence="16">
    <location>
        <begin position="450"/>
        <end position="474"/>
    </location>
</feature>
<dbReference type="InterPro" id="IPR036412">
    <property type="entry name" value="HAD-like_sf"/>
</dbReference>
<dbReference type="InterPro" id="IPR023298">
    <property type="entry name" value="ATPase_P-typ_TM_dom_sf"/>
</dbReference>
<dbReference type="Proteomes" id="UP001235760">
    <property type="component" value="Unassembled WGS sequence"/>
</dbReference>